<reference evidence="2 3" key="1">
    <citation type="submission" date="2018-11" db="EMBL/GenBank/DDBJ databases">
        <authorList>
            <consortium name="Pathogen Informatics"/>
        </authorList>
    </citation>
    <scope>NUCLEOTIDE SEQUENCE [LARGE SCALE GENOMIC DNA]</scope>
</reference>
<evidence type="ECO:0000313" key="2">
    <source>
        <dbReference type="EMBL" id="VDN12110.1"/>
    </source>
</evidence>
<dbReference type="EMBL" id="UYRU01053042">
    <property type="protein sequence ID" value="VDN12110.1"/>
    <property type="molecule type" value="Genomic_DNA"/>
</dbReference>
<sequence>MFSLLRYSHANLFRTAASFEISKYNSYLKKEAKKAVPESASVQSPQDVPIPSETEQSSQPEELNALQGPITLQIRQARKAILERCREFFDNLNQTTVLMPVESEVAYAEPPKTPGVKLLDLVGDLAPDGSGFVDSEWELMVEKPHLRLWRRPLERKPASALQPDEVEHLSFFEYRGK</sequence>
<proteinExistence type="predicted"/>
<protein>
    <submittedName>
        <fullName evidence="2">Uncharacterized protein</fullName>
    </submittedName>
</protein>
<dbReference type="AlphaFoldDB" id="A0A3P7LFH9"/>
<evidence type="ECO:0000256" key="1">
    <source>
        <dbReference type="SAM" id="MobiDB-lite"/>
    </source>
</evidence>
<organism evidence="2 3">
    <name type="scientific">Dibothriocephalus latus</name>
    <name type="common">Fish tapeworm</name>
    <name type="synonym">Diphyllobothrium latum</name>
    <dbReference type="NCBI Taxonomy" id="60516"/>
    <lineage>
        <taxon>Eukaryota</taxon>
        <taxon>Metazoa</taxon>
        <taxon>Spiralia</taxon>
        <taxon>Lophotrochozoa</taxon>
        <taxon>Platyhelminthes</taxon>
        <taxon>Cestoda</taxon>
        <taxon>Eucestoda</taxon>
        <taxon>Diphyllobothriidea</taxon>
        <taxon>Diphyllobothriidae</taxon>
        <taxon>Dibothriocephalus</taxon>
    </lineage>
</organism>
<feature type="region of interest" description="Disordered" evidence="1">
    <location>
        <begin position="36"/>
        <end position="66"/>
    </location>
</feature>
<name>A0A3P7LFH9_DIBLA</name>
<keyword evidence="3" id="KW-1185">Reference proteome</keyword>
<gene>
    <name evidence="2" type="ORF">DILT_LOCUS7941</name>
</gene>
<accession>A0A3P7LFH9</accession>
<evidence type="ECO:0000313" key="3">
    <source>
        <dbReference type="Proteomes" id="UP000281553"/>
    </source>
</evidence>
<feature type="compositionally biased region" description="Low complexity" evidence="1">
    <location>
        <begin position="51"/>
        <end position="62"/>
    </location>
</feature>
<dbReference type="Proteomes" id="UP000281553">
    <property type="component" value="Unassembled WGS sequence"/>
</dbReference>
<dbReference type="OrthoDB" id="1295045at2759"/>